<evidence type="ECO:0000259" key="4">
    <source>
        <dbReference type="PROSITE" id="PS50995"/>
    </source>
</evidence>
<dbReference type="RefSeq" id="WP_208842841.1">
    <property type="nucleotide sequence ID" value="NZ_CP072133.1"/>
</dbReference>
<evidence type="ECO:0000256" key="1">
    <source>
        <dbReference type="ARBA" id="ARBA00023015"/>
    </source>
</evidence>
<protein>
    <submittedName>
        <fullName evidence="5">Winged helix-turn-helix transcriptional regulator</fullName>
    </submittedName>
</protein>
<dbReference type="Gene3D" id="1.10.10.10">
    <property type="entry name" value="Winged helix-like DNA-binding domain superfamily/Winged helix DNA-binding domain"/>
    <property type="match status" value="1"/>
</dbReference>
<gene>
    <name evidence="5" type="ORF">J5O05_15580</name>
</gene>
<keyword evidence="6" id="KW-1185">Reference proteome</keyword>
<feature type="domain" description="HTH marR-type" evidence="4">
    <location>
        <begin position="1"/>
        <end position="136"/>
    </location>
</feature>
<keyword evidence="3" id="KW-0804">Transcription</keyword>
<sequence>MNKNLPHSFLTLTFKFKSLVLKAIREQGIDIVPMEIQSLHLISSTDNCTAALMSERMNRDKGQLARLIKDMINKDLIEKTMNPNDTRSHLLSLTSNGKAVLEQVHAIEAKLIQKMQTGLSAAQLEAFNHVAATMTANLNN</sequence>
<dbReference type="PANTHER" id="PTHR42756:SF1">
    <property type="entry name" value="TRANSCRIPTIONAL REPRESSOR OF EMRAB OPERON"/>
    <property type="match status" value="1"/>
</dbReference>
<dbReference type="SMART" id="SM00347">
    <property type="entry name" value="HTH_MARR"/>
    <property type="match status" value="1"/>
</dbReference>
<keyword evidence="1" id="KW-0805">Transcription regulation</keyword>
<dbReference type="InterPro" id="IPR036388">
    <property type="entry name" value="WH-like_DNA-bd_sf"/>
</dbReference>
<dbReference type="InterPro" id="IPR036390">
    <property type="entry name" value="WH_DNA-bd_sf"/>
</dbReference>
<evidence type="ECO:0000313" key="5">
    <source>
        <dbReference type="EMBL" id="QTH71200.1"/>
    </source>
</evidence>
<dbReference type="KEGG" id="pxi:J5O05_15580"/>
<dbReference type="PANTHER" id="PTHR42756">
    <property type="entry name" value="TRANSCRIPTIONAL REGULATOR, MARR"/>
    <property type="match status" value="1"/>
</dbReference>
<dbReference type="SUPFAM" id="SSF46785">
    <property type="entry name" value="Winged helix' DNA-binding domain"/>
    <property type="match status" value="1"/>
</dbReference>
<dbReference type="PROSITE" id="PS50995">
    <property type="entry name" value="HTH_MARR_2"/>
    <property type="match status" value="1"/>
</dbReference>
<name>A0A975HMK8_9GAMM</name>
<dbReference type="Proteomes" id="UP000664904">
    <property type="component" value="Chromosome"/>
</dbReference>
<evidence type="ECO:0000313" key="6">
    <source>
        <dbReference type="Proteomes" id="UP000664904"/>
    </source>
</evidence>
<dbReference type="EMBL" id="CP072133">
    <property type="protein sequence ID" value="QTH71200.1"/>
    <property type="molecule type" value="Genomic_DNA"/>
</dbReference>
<reference evidence="5" key="1">
    <citation type="submission" date="2021-03" db="EMBL/GenBank/DDBJ databases">
        <title>Complete Genome of Pseudoalteromonas xiamenensis STKMTI.2, a new potential marine bacterium producing anti-Vibrio compounds.</title>
        <authorList>
            <person name="Handayani D.P."/>
            <person name="Isnansetyo A."/>
            <person name="Istiqomah I."/>
            <person name="Jumina J."/>
        </authorList>
    </citation>
    <scope>NUCLEOTIDE SEQUENCE</scope>
    <source>
        <strain evidence="5">STKMTI.2</strain>
    </source>
</reference>
<evidence type="ECO:0000256" key="2">
    <source>
        <dbReference type="ARBA" id="ARBA00023125"/>
    </source>
</evidence>
<accession>A0A975HMK8</accession>
<dbReference type="GO" id="GO:0003677">
    <property type="term" value="F:DNA binding"/>
    <property type="evidence" value="ECO:0007669"/>
    <property type="project" value="UniProtKB-KW"/>
</dbReference>
<keyword evidence="2" id="KW-0238">DNA-binding</keyword>
<dbReference type="AlphaFoldDB" id="A0A975HMK8"/>
<dbReference type="InterPro" id="IPR000835">
    <property type="entry name" value="HTH_MarR-typ"/>
</dbReference>
<organism evidence="5 6">
    <name type="scientific">Pseudoalteromonas xiamenensis</name>
    <dbReference type="NCBI Taxonomy" id="882626"/>
    <lineage>
        <taxon>Bacteria</taxon>
        <taxon>Pseudomonadati</taxon>
        <taxon>Pseudomonadota</taxon>
        <taxon>Gammaproteobacteria</taxon>
        <taxon>Alteromonadales</taxon>
        <taxon>Pseudoalteromonadaceae</taxon>
        <taxon>Pseudoalteromonas</taxon>
    </lineage>
</organism>
<dbReference type="GO" id="GO:0003700">
    <property type="term" value="F:DNA-binding transcription factor activity"/>
    <property type="evidence" value="ECO:0007669"/>
    <property type="project" value="InterPro"/>
</dbReference>
<dbReference type="Pfam" id="PF01047">
    <property type="entry name" value="MarR"/>
    <property type="match status" value="1"/>
</dbReference>
<evidence type="ECO:0000256" key="3">
    <source>
        <dbReference type="ARBA" id="ARBA00023163"/>
    </source>
</evidence>
<proteinExistence type="predicted"/>